<organism evidence="1 2">
    <name type="scientific">Hypsibius exemplaris</name>
    <name type="common">Freshwater tardigrade</name>
    <dbReference type="NCBI Taxonomy" id="2072580"/>
    <lineage>
        <taxon>Eukaryota</taxon>
        <taxon>Metazoa</taxon>
        <taxon>Ecdysozoa</taxon>
        <taxon>Tardigrada</taxon>
        <taxon>Eutardigrada</taxon>
        <taxon>Parachela</taxon>
        <taxon>Hypsibioidea</taxon>
        <taxon>Hypsibiidae</taxon>
        <taxon>Hypsibius</taxon>
    </lineage>
</organism>
<evidence type="ECO:0008006" key="3">
    <source>
        <dbReference type="Google" id="ProtNLM"/>
    </source>
</evidence>
<dbReference type="AlphaFoldDB" id="A0A9X6RNS5"/>
<dbReference type="OrthoDB" id="10249338at2759"/>
<comment type="caution">
    <text evidence="1">The sequence shown here is derived from an EMBL/GenBank/DDBJ whole genome shotgun (WGS) entry which is preliminary data.</text>
</comment>
<dbReference type="EMBL" id="MTYJ01000361">
    <property type="protein sequence ID" value="OWA53976.1"/>
    <property type="molecule type" value="Genomic_DNA"/>
</dbReference>
<evidence type="ECO:0000313" key="2">
    <source>
        <dbReference type="Proteomes" id="UP000192578"/>
    </source>
</evidence>
<name>A0A9X6RNS5_HYPEX</name>
<evidence type="ECO:0000313" key="1">
    <source>
        <dbReference type="EMBL" id="OWA53976.1"/>
    </source>
</evidence>
<proteinExistence type="predicted"/>
<dbReference type="Proteomes" id="UP000192578">
    <property type="component" value="Unassembled WGS sequence"/>
</dbReference>
<keyword evidence="2" id="KW-1185">Reference proteome</keyword>
<protein>
    <recommendedName>
        <fullName evidence="3">RIIa domain-containing protein</fullName>
    </recommendedName>
</protein>
<reference evidence="2" key="1">
    <citation type="submission" date="2017-01" db="EMBL/GenBank/DDBJ databases">
        <title>Comparative genomics of anhydrobiosis in the tardigrade Hypsibius dujardini.</title>
        <authorList>
            <person name="Yoshida Y."/>
            <person name="Koutsovoulos G."/>
            <person name="Laetsch D."/>
            <person name="Stevens L."/>
            <person name="Kumar S."/>
            <person name="Horikawa D."/>
            <person name="Ishino K."/>
            <person name="Komine S."/>
            <person name="Tomita M."/>
            <person name="Blaxter M."/>
            <person name="Arakawa K."/>
        </authorList>
    </citation>
    <scope>NUCLEOTIDE SEQUENCE [LARGE SCALE GENOMIC DNA]</scope>
    <source>
        <strain evidence="2">Z151</strain>
    </source>
</reference>
<gene>
    <name evidence="1" type="ORF">BV898_18399</name>
</gene>
<accession>A0A9X6RNS5</accession>
<sequence>MDHLEEDDQTFALKGPAFWQKETLSDRQKGELAQMMFAENEDDERYLRVHPEVDYIMAAIVMAALESPPKDALRFAIDYLSQDNLKEQVMSQVSEYRMDDIARRRLHELEYRGTVPLDAESDLAAVAAKPNNTPKRTDKQ</sequence>